<keyword evidence="2" id="KW-1185">Reference proteome</keyword>
<dbReference type="Pfam" id="PF05834">
    <property type="entry name" value="Lycopene_cycl"/>
    <property type="match status" value="1"/>
</dbReference>
<dbReference type="PANTHER" id="PTHR39757">
    <property type="match status" value="1"/>
</dbReference>
<dbReference type="AlphaFoldDB" id="A0A1N7EKA4"/>
<dbReference type="Proteomes" id="UP000186218">
    <property type="component" value="Unassembled WGS sequence"/>
</dbReference>
<reference evidence="1 2" key="1">
    <citation type="submission" date="2017-01" db="EMBL/GenBank/DDBJ databases">
        <authorList>
            <person name="Mah S.A."/>
            <person name="Swanson W.J."/>
            <person name="Moy G.W."/>
            <person name="Vacquier V.D."/>
        </authorList>
    </citation>
    <scope>NUCLEOTIDE SEQUENCE [LARGE SCALE GENOMIC DNA]</scope>
    <source>
        <strain evidence="1 2">CPCC 203464</strain>
    </source>
</reference>
<dbReference type="RefSeq" id="WP_076477857.1">
    <property type="nucleotide sequence ID" value="NZ_FTNT01000003.1"/>
</dbReference>
<sequence length="376" mass="40155">MSRAVVVGAGPAGRGLAHRLLEAGVEVDLVDPHPDRPWIATYACWTDELPGWLGEQSIAASVDRVQVRTPRPHSIARGYSIFDTGGLQRALTVTAARVHPHSAAAIGPRSVRLDDGTDVHADVVIDCRGGSVRHAPRQTAYGVVVDTDAAAPVLDGHEALLMDWSISQDDSSALPSFLYAIPVGAGRVLLEETCLAGHPALGQDELHARLERRLSAYGIGLRHTPVHHVEHVAFPLLGASRRPWRADPPRFGADGGLKHPTTGYSVATSLRCADTVAAAITSGTDPTRALWPWQAVAVHRLRQRGLGALLRLDADETVRFFDAFFAMPPALQRSYLSDRDDVMGTVAAMSAVFASAGLTLGTRVAHGSLRRPPTIG</sequence>
<dbReference type="InterPro" id="IPR036188">
    <property type="entry name" value="FAD/NAD-bd_sf"/>
</dbReference>
<dbReference type="PANTHER" id="PTHR39757:SF5">
    <property type="entry name" value="OS02G0190600 PROTEIN"/>
    <property type="match status" value="1"/>
</dbReference>
<evidence type="ECO:0000313" key="1">
    <source>
        <dbReference type="EMBL" id="SIR88520.1"/>
    </source>
</evidence>
<name>A0A1N7EKA4_9NOCA</name>
<dbReference type="SUPFAM" id="SSF51905">
    <property type="entry name" value="FAD/NAD(P)-binding domain"/>
    <property type="match status" value="1"/>
</dbReference>
<gene>
    <name evidence="1" type="ORF">SAMN05445060_1401</name>
</gene>
<protein>
    <submittedName>
        <fullName evidence="1">Lycopene beta-cyclase</fullName>
    </submittedName>
</protein>
<dbReference type="Gene3D" id="3.50.50.60">
    <property type="entry name" value="FAD/NAD(P)-binding domain"/>
    <property type="match status" value="1"/>
</dbReference>
<dbReference type="EMBL" id="FTNT01000003">
    <property type="protein sequence ID" value="SIR88520.1"/>
    <property type="molecule type" value="Genomic_DNA"/>
</dbReference>
<dbReference type="OrthoDB" id="537501at2"/>
<dbReference type="STRING" id="1344003.SAMN05445060_1401"/>
<accession>A0A1N7EKA4</accession>
<proteinExistence type="predicted"/>
<evidence type="ECO:0000313" key="2">
    <source>
        <dbReference type="Proteomes" id="UP000186218"/>
    </source>
</evidence>
<organism evidence="1 2">
    <name type="scientific">Williamsia sterculiae</name>
    <dbReference type="NCBI Taxonomy" id="1344003"/>
    <lineage>
        <taxon>Bacteria</taxon>
        <taxon>Bacillati</taxon>
        <taxon>Actinomycetota</taxon>
        <taxon>Actinomycetes</taxon>
        <taxon>Mycobacteriales</taxon>
        <taxon>Nocardiaceae</taxon>
        <taxon>Williamsia</taxon>
    </lineage>
</organism>